<evidence type="ECO:0000313" key="2">
    <source>
        <dbReference type="Proteomes" id="UP000323317"/>
    </source>
</evidence>
<reference evidence="1 2" key="1">
    <citation type="submission" date="2019-08" db="EMBL/GenBank/DDBJ databases">
        <title>Bacillus genomes from the desert of Cuatro Cienegas, Coahuila.</title>
        <authorList>
            <person name="Olmedo-Alvarez G."/>
        </authorList>
    </citation>
    <scope>NUCLEOTIDE SEQUENCE [LARGE SCALE GENOMIC DNA]</scope>
    <source>
        <strain evidence="1 2">CH40_1T</strain>
    </source>
</reference>
<dbReference type="Proteomes" id="UP000323317">
    <property type="component" value="Unassembled WGS sequence"/>
</dbReference>
<sequence>MFAESAIKYLHVQSVEKPESFAKRMAEVLKV</sequence>
<protein>
    <submittedName>
        <fullName evidence="1">Uncharacterized protein</fullName>
    </submittedName>
</protein>
<dbReference type="AlphaFoldDB" id="A0A5D4KKP9"/>
<proteinExistence type="predicted"/>
<name>A0A5D4KKP9_9BACI</name>
<dbReference type="EMBL" id="VTEH01000001">
    <property type="protein sequence ID" value="TYR77315.1"/>
    <property type="molecule type" value="Genomic_DNA"/>
</dbReference>
<gene>
    <name evidence="1" type="ORF">FZC79_00380</name>
</gene>
<organism evidence="1 2">
    <name type="scientific">Rossellomorea vietnamensis</name>
    <dbReference type="NCBI Taxonomy" id="218284"/>
    <lineage>
        <taxon>Bacteria</taxon>
        <taxon>Bacillati</taxon>
        <taxon>Bacillota</taxon>
        <taxon>Bacilli</taxon>
        <taxon>Bacillales</taxon>
        <taxon>Bacillaceae</taxon>
        <taxon>Rossellomorea</taxon>
    </lineage>
</organism>
<comment type="caution">
    <text evidence="1">The sequence shown here is derived from an EMBL/GenBank/DDBJ whole genome shotgun (WGS) entry which is preliminary data.</text>
</comment>
<evidence type="ECO:0000313" key="1">
    <source>
        <dbReference type="EMBL" id="TYR77315.1"/>
    </source>
</evidence>
<accession>A0A5D4KKP9</accession>